<reference evidence="2" key="1">
    <citation type="submission" date="2016-04" db="EMBL/GenBank/DDBJ databases">
        <authorList>
            <person name="Quiroz-Castaneda R.E."/>
            <person name="Martinez-Ocampo F."/>
        </authorList>
    </citation>
    <scope>NUCLEOTIDE SEQUENCE [LARGE SCALE GENOMIC DNA]</scope>
    <source>
        <strain evidence="2">INIFAP01</strain>
    </source>
</reference>
<keyword evidence="2" id="KW-1185">Reference proteome</keyword>
<dbReference type="RefSeq" id="WP_187150439.1">
    <property type="nucleotide sequence ID" value="NZ_LWUJ01000012.1"/>
</dbReference>
<protein>
    <submittedName>
        <fullName evidence="1">Uncharacterized protein</fullName>
    </submittedName>
</protein>
<dbReference type="AlphaFoldDB" id="A0A1A9QBU7"/>
<sequence length="89" mass="10313">MGRIIRDGEKGLLIGVDDKEALGIGYVLSFNKKEILKLVTSKLNERDKDRPNKAGEVIVEWCKIIRTLKFHLLKGIYFQILRIDIMTRK</sequence>
<proteinExistence type="predicted"/>
<evidence type="ECO:0000313" key="2">
    <source>
        <dbReference type="Proteomes" id="UP000077623"/>
    </source>
</evidence>
<dbReference type="EMBL" id="LWUJ01000012">
    <property type="protein sequence ID" value="OAL10052.1"/>
    <property type="molecule type" value="Genomic_DNA"/>
</dbReference>
<dbReference type="Proteomes" id="UP000077623">
    <property type="component" value="Unassembled WGS sequence"/>
</dbReference>
<comment type="caution">
    <text evidence="1">The sequence shown here is derived from an EMBL/GenBank/DDBJ whole genome shotgun (WGS) entry which is preliminary data.</text>
</comment>
<evidence type="ECO:0000313" key="1">
    <source>
        <dbReference type="EMBL" id="OAL10052.1"/>
    </source>
</evidence>
<organism evidence="1 2">
    <name type="scientific">Candidatus Mycoplasma haematobovis</name>
    <dbReference type="NCBI Taxonomy" id="432608"/>
    <lineage>
        <taxon>Bacteria</taxon>
        <taxon>Bacillati</taxon>
        <taxon>Mycoplasmatota</taxon>
        <taxon>Mollicutes</taxon>
        <taxon>Mycoplasmataceae</taxon>
        <taxon>Mycoplasma</taxon>
    </lineage>
</organism>
<accession>A0A1A9QBU7</accession>
<gene>
    <name evidence="1" type="ORF">A6V39_04005</name>
</gene>
<name>A0A1A9QBU7_9MOLU</name>